<dbReference type="Proteomes" id="UP000466442">
    <property type="component" value="Unassembled WGS sequence"/>
</dbReference>
<dbReference type="AlphaFoldDB" id="A0A8S9XFR4"/>
<keyword evidence="2" id="KW-0479">Metal-binding</keyword>
<evidence type="ECO:0000256" key="3">
    <source>
        <dbReference type="SAM" id="MobiDB-lite"/>
    </source>
</evidence>
<evidence type="ECO:0000313" key="6">
    <source>
        <dbReference type="Proteomes" id="UP000466442"/>
    </source>
</evidence>
<organism evidence="5 6">
    <name type="scientific">Apolygus lucorum</name>
    <name type="common">Small green plant bug</name>
    <name type="synonym">Lygocoris lucorum</name>
    <dbReference type="NCBI Taxonomy" id="248454"/>
    <lineage>
        <taxon>Eukaryota</taxon>
        <taxon>Metazoa</taxon>
        <taxon>Ecdysozoa</taxon>
        <taxon>Arthropoda</taxon>
        <taxon>Hexapoda</taxon>
        <taxon>Insecta</taxon>
        <taxon>Pterygota</taxon>
        <taxon>Neoptera</taxon>
        <taxon>Paraneoptera</taxon>
        <taxon>Hemiptera</taxon>
        <taxon>Heteroptera</taxon>
        <taxon>Panheteroptera</taxon>
        <taxon>Cimicomorpha</taxon>
        <taxon>Miridae</taxon>
        <taxon>Mirini</taxon>
        <taxon>Apolygus</taxon>
    </lineage>
</organism>
<keyword evidence="6" id="KW-1185">Reference proteome</keyword>
<accession>A0A8S9XFR4</accession>
<name>A0A8S9XFR4_APOLU</name>
<sequence>MERRRLWFSIAKLPVSTHHFYCCEDHFDLQKDTENWMWYKTVGQKLILKPNIVPHMCLGTPRKTEHDAVKRTGSQLSDSSKKRKLQFLSNFKGISEPSASGVSVQYECPQSVPRRRKQILTPRPFGDQGIIEVMPSTTVEEVQRKTPPNKNSRNLKMIPPTIVEEGSTSETSLSPMAFRLPVSPPPRVSRPQTKSHQKPNRGSSSSSVDSLATLTSAWSSDSDIRGLEWKGKGYGGRISDSMLVQKSGFLQVLPTSCDVLADRGFKQLERLFVGRGCSLIRPPSVGAGEKLPPELVKWSRRISAVRIHVERVIGRMREFSMLGPHACIDNHLIPFLDHAVTVAAAIINLQDPIL</sequence>
<dbReference type="PANTHER" id="PTHR23080">
    <property type="entry name" value="THAP DOMAIN PROTEIN"/>
    <property type="match status" value="1"/>
</dbReference>
<evidence type="ECO:0000259" key="4">
    <source>
        <dbReference type="Pfam" id="PF13359"/>
    </source>
</evidence>
<dbReference type="OrthoDB" id="7467139at2759"/>
<dbReference type="GO" id="GO:0046872">
    <property type="term" value="F:metal ion binding"/>
    <property type="evidence" value="ECO:0007669"/>
    <property type="project" value="UniProtKB-KW"/>
</dbReference>
<proteinExistence type="predicted"/>
<evidence type="ECO:0000256" key="2">
    <source>
        <dbReference type="ARBA" id="ARBA00022723"/>
    </source>
</evidence>
<evidence type="ECO:0000256" key="1">
    <source>
        <dbReference type="ARBA" id="ARBA00001968"/>
    </source>
</evidence>
<dbReference type="InterPro" id="IPR027806">
    <property type="entry name" value="HARBI1_dom"/>
</dbReference>
<dbReference type="EMBL" id="WIXP02000007">
    <property type="protein sequence ID" value="KAF6207813.1"/>
    <property type="molecule type" value="Genomic_DNA"/>
</dbReference>
<protein>
    <recommendedName>
        <fullName evidence="4">DDE Tnp4 domain-containing protein</fullName>
    </recommendedName>
</protein>
<reference evidence="5" key="1">
    <citation type="journal article" date="2021" name="Mol. Ecol. Resour.">
        <title>Apolygus lucorum genome provides insights into omnivorousness and mesophyll feeding.</title>
        <authorList>
            <person name="Liu Y."/>
            <person name="Liu H."/>
            <person name="Wang H."/>
            <person name="Huang T."/>
            <person name="Liu B."/>
            <person name="Yang B."/>
            <person name="Yin L."/>
            <person name="Li B."/>
            <person name="Zhang Y."/>
            <person name="Zhang S."/>
            <person name="Jiang F."/>
            <person name="Zhang X."/>
            <person name="Ren Y."/>
            <person name="Wang B."/>
            <person name="Wang S."/>
            <person name="Lu Y."/>
            <person name="Wu K."/>
            <person name="Fan W."/>
            <person name="Wang G."/>
        </authorList>
    </citation>
    <scope>NUCLEOTIDE SEQUENCE</scope>
    <source>
        <strain evidence="5">12Hb</strain>
    </source>
</reference>
<evidence type="ECO:0000313" key="5">
    <source>
        <dbReference type="EMBL" id="KAF6207813.1"/>
    </source>
</evidence>
<comment type="cofactor">
    <cofactor evidence="1">
        <name>a divalent metal cation</name>
        <dbReference type="ChEBI" id="CHEBI:60240"/>
    </cofactor>
</comment>
<gene>
    <name evidence="5" type="ORF">GE061_016262</name>
</gene>
<feature type="domain" description="DDE Tnp4" evidence="4">
    <location>
        <begin position="231"/>
        <end position="348"/>
    </location>
</feature>
<dbReference type="PANTHER" id="PTHR23080:SF141">
    <property type="entry name" value="TRANSPOSASE HELIX-TURN-HELIX DOMAIN-CONTAINING PROTEIN"/>
    <property type="match status" value="1"/>
</dbReference>
<feature type="region of interest" description="Disordered" evidence="3">
    <location>
        <begin position="137"/>
        <end position="209"/>
    </location>
</feature>
<feature type="compositionally biased region" description="Polar residues" evidence="3">
    <location>
        <begin position="137"/>
        <end position="154"/>
    </location>
</feature>
<comment type="caution">
    <text evidence="5">The sequence shown here is derived from an EMBL/GenBank/DDBJ whole genome shotgun (WGS) entry which is preliminary data.</text>
</comment>
<dbReference type="Pfam" id="PF13359">
    <property type="entry name" value="DDE_Tnp_4"/>
    <property type="match status" value="1"/>
</dbReference>